<evidence type="ECO:0000313" key="3">
    <source>
        <dbReference type="EMBL" id="KAJ4467358.1"/>
    </source>
</evidence>
<keyword evidence="2" id="KW-0812">Transmembrane</keyword>
<dbReference type="Proteomes" id="UP001150217">
    <property type="component" value="Unassembled WGS sequence"/>
</dbReference>
<keyword evidence="2" id="KW-0472">Membrane</keyword>
<protein>
    <recommendedName>
        <fullName evidence="5">Terpenoid synthase</fullName>
    </recommendedName>
</protein>
<name>A0ABQ8UZU8_9AGAR</name>
<dbReference type="EMBL" id="JANVFT010000108">
    <property type="protein sequence ID" value="KAJ4467358.1"/>
    <property type="molecule type" value="Genomic_DNA"/>
</dbReference>
<feature type="region of interest" description="Disordered" evidence="1">
    <location>
        <begin position="1"/>
        <end position="43"/>
    </location>
</feature>
<gene>
    <name evidence="3" type="ORF">C8R41DRAFT_53047</name>
</gene>
<feature type="compositionally biased region" description="Low complexity" evidence="1">
    <location>
        <begin position="10"/>
        <end position="22"/>
    </location>
</feature>
<evidence type="ECO:0008006" key="5">
    <source>
        <dbReference type="Google" id="ProtNLM"/>
    </source>
</evidence>
<accession>A0ABQ8UZU8</accession>
<sequence>MPDFEENSELESSTESLLTLEEVAPSKGAPTPSNRSASQPLTPEPAMQSFYESIYSMYSHIEEDIIQSIICHTLSPLKLWTLTDTFCVCVAKHDYPVDFIRDHTQLFPNFRSLHVPLLVYFNILISFADISGDTDDSCALSTGTNLYMSSLAEMSNQFEWQYVLKYHVRYMKTRMNEMKRGYYRGWGPRDVELFLSKVVAYSKLEKSTSEVDFGEVRYERKGRVCSVFSHSLMSCFLLILLGLGLVSSETRLL</sequence>
<evidence type="ECO:0000256" key="1">
    <source>
        <dbReference type="SAM" id="MobiDB-lite"/>
    </source>
</evidence>
<comment type="caution">
    <text evidence="3">The sequence shown here is derived from an EMBL/GenBank/DDBJ whole genome shotgun (WGS) entry which is preliminary data.</text>
</comment>
<feature type="compositionally biased region" description="Polar residues" evidence="1">
    <location>
        <begin position="31"/>
        <end position="41"/>
    </location>
</feature>
<keyword evidence="2" id="KW-1133">Transmembrane helix</keyword>
<evidence type="ECO:0000256" key="2">
    <source>
        <dbReference type="SAM" id="Phobius"/>
    </source>
</evidence>
<feature type="transmembrane region" description="Helical" evidence="2">
    <location>
        <begin position="227"/>
        <end position="246"/>
    </location>
</feature>
<organism evidence="3 4">
    <name type="scientific">Lentinula lateritia</name>
    <dbReference type="NCBI Taxonomy" id="40482"/>
    <lineage>
        <taxon>Eukaryota</taxon>
        <taxon>Fungi</taxon>
        <taxon>Dikarya</taxon>
        <taxon>Basidiomycota</taxon>
        <taxon>Agaricomycotina</taxon>
        <taxon>Agaricomycetes</taxon>
        <taxon>Agaricomycetidae</taxon>
        <taxon>Agaricales</taxon>
        <taxon>Marasmiineae</taxon>
        <taxon>Omphalotaceae</taxon>
        <taxon>Lentinula</taxon>
    </lineage>
</organism>
<keyword evidence="4" id="KW-1185">Reference proteome</keyword>
<reference evidence="3" key="1">
    <citation type="submission" date="2022-08" db="EMBL/GenBank/DDBJ databases">
        <title>A Global Phylogenomic Analysis of the Shiitake Genus Lentinula.</title>
        <authorList>
            <consortium name="DOE Joint Genome Institute"/>
            <person name="Sierra-Patev S."/>
            <person name="Min B."/>
            <person name="Naranjo-Ortiz M."/>
            <person name="Looney B."/>
            <person name="Konkel Z."/>
            <person name="Slot J.C."/>
            <person name="Sakamoto Y."/>
            <person name="Steenwyk J.L."/>
            <person name="Rokas A."/>
            <person name="Carro J."/>
            <person name="Camarero S."/>
            <person name="Ferreira P."/>
            <person name="Molpeceres G."/>
            <person name="Ruiz-Duenas F.J."/>
            <person name="Serrano A."/>
            <person name="Henrissat B."/>
            <person name="Drula E."/>
            <person name="Hughes K.W."/>
            <person name="Mata J.L."/>
            <person name="Ishikawa N.K."/>
            <person name="Vargas-Isla R."/>
            <person name="Ushijima S."/>
            <person name="Smith C.A."/>
            <person name="Ahrendt S."/>
            <person name="Andreopoulos W."/>
            <person name="He G."/>
            <person name="Labutti K."/>
            <person name="Lipzen A."/>
            <person name="Ng V."/>
            <person name="Riley R."/>
            <person name="Sandor L."/>
            <person name="Barry K."/>
            <person name="Martinez A.T."/>
            <person name="Xiao Y."/>
            <person name="Gibbons J.G."/>
            <person name="Terashima K."/>
            <person name="Grigoriev I.V."/>
            <person name="Hibbett D.S."/>
        </authorList>
    </citation>
    <scope>NUCLEOTIDE SEQUENCE</scope>
    <source>
        <strain evidence="3">RHP3577 ss4</strain>
    </source>
</reference>
<proteinExistence type="predicted"/>
<evidence type="ECO:0000313" key="4">
    <source>
        <dbReference type="Proteomes" id="UP001150217"/>
    </source>
</evidence>